<reference evidence="1" key="2">
    <citation type="journal article" date="2015" name="Fish Shellfish Immunol.">
        <title>Early steps in the European eel (Anguilla anguilla)-Vibrio vulnificus interaction in the gills: Role of the RtxA13 toxin.</title>
        <authorList>
            <person name="Callol A."/>
            <person name="Pajuelo D."/>
            <person name="Ebbesson L."/>
            <person name="Teles M."/>
            <person name="MacKenzie S."/>
            <person name="Amaro C."/>
        </authorList>
    </citation>
    <scope>NUCLEOTIDE SEQUENCE</scope>
</reference>
<dbReference type="AlphaFoldDB" id="A0A0E9PXK6"/>
<sequence>MMCTAVIFVQQELREYSDTETKPHFTCLLRYVYILFCYVL</sequence>
<reference evidence="1" key="1">
    <citation type="submission" date="2014-11" db="EMBL/GenBank/DDBJ databases">
        <authorList>
            <person name="Amaro Gonzalez C."/>
        </authorList>
    </citation>
    <scope>NUCLEOTIDE SEQUENCE</scope>
</reference>
<dbReference type="EMBL" id="GBXM01099555">
    <property type="protein sequence ID" value="JAH09022.1"/>
    <property type="molecule type" value="Transcribed_RNA"/>
</dbReference>
<name>A0A0E9PXK6_ANGAN</name>
<proteinExistence type="predicted"/>
<evidence type="ECO:0000313" key="1">
    <source>
        <dbReference type="EMBL" id="JAH09022.1"/>
    </source>
</evidence>
<organism evidence="1">
    <name type="scientific">Anguilla anguilla</name>
    <name type="common">European freshwater eel</name>
    <name type="synonym">Muraena anguilla</name>
    <dbReference type="NCBI Taxonomy" id="7936"/>
    <lineage>
        <taxon>Eukaryota</taxon>
        <taxon>Metazoa</taxon>
        <taxon>Chordata</taxon>
        <taxon>Craniata</taxon>
        <taxon>Vertebrata</taxon>
        <taxon>Euteleostomi</taxon>
        <taxon>Actinopterygii</taxon>
        <taxon>Neopterygii</taxon>
        <taxon>Teleostei</taxon>
        <taxon>Anguilliformes</taxon>
        <taxon>Anguillidae</taxon>
        <taxon>Anguilla</taxon>
    </lineage>
</organism>
<protein>
    <submittedName>
        <fullName evidence="1">Uncharacterized protein</fullName>
    </submittedName>
</protein>
<accession>A0A0E9PXK6</accession>